<evidence type="ECO:0000256" key="9">
    <source>
        <dbReference type="ARBA" id="ARBA00022927"/>
    </source>
</evidence>
<feature type="region of interest" description="Disordered" evidence="13">
    <location>
        <begin position="1"/>
        <end position="59"/>
    </location>
</feature>
<dbReference type="GO" id="GO:0015031">
    <property type="term" value="P:protein transport"/>
    <property type="evidence" value="ECO:0007669"/>
    <property type="project" value="UniProtKB-KW"/>
</dbReference>
<evidence type="ECO:0000256" key="6">
    <source>
        <dbReference type="ARBA" id="ARBA00022670"/>
    </source>
</evidence>
<evidence type="ECO:0000256" key="1">
    <source>
        <dbReference type="ARBA" id="ARBA00004329"/>
    </source>
</evidence>
<evidence type="ECO:0000256" key="3">
    <source>
        <dbReference type="ARBA" id="ARBA00010958"/>
    </source>
</evidence>
<feature type="compositionally biased region" description="Low complexity" evidence="13">
    <location>
        <begin position="1013"/>
        <end position="1022"/>
    </location>
</feature>
<comment type="caution">
    <text evidence="15">The sequence shown here is derived from an EMBL/GenBank/DDBJ whole genome shotgun (WGS) entry which is preliminary data.</text>
</comment>
<evidence type="ECO:0000256" key="7">
    <source>
        <dbReference type="ARBA" id="ARBA00022801"/>
    </source>
</evidence>
<dbReference type="GO" id="GO:0000045">
    <property type="term" value="P:autophagosome assembly"/>
    <property type="evidence" value="ECO:0007669"/>
    <property type="project" value="TreeGrafter"/>
</dbReference>
<evidence type="ECO:0000256" key="12">
    <source>
        <dbReference type="ARBA" id="ARBA00030240"/>
    </source>
</evidence>
<comment type="similarity">
    <text evidence="3">Belongs to the peptidase C54 family.</text>
</comment>
<evidence type="ECO:0000259" key="14">
    <source>
        <dbReference type="Pfam" id="PF03416"/>
    </source>
</evidence>
<dbReference type="GO" id="GO:0004197">
    <property type="term" value="F:cysteine-type endopeptidase activity"/>
    <property type="evidence" value="ECO:0007669"/>
    <property type="project" value="TreeGrafter"/>
</dbReference>
<dbReference type="PANTHER" id="PTHR22624:SF49">
    <property type="entry name" value="CYSTEINE PROTEASE"/>
    <property type="match status" value="1"/>
</dbReference>
<evidence type="ECO:0000256" key="11">
    <source>
        <dbReference type="ARBA" id="ARBA00029362"/>
    </source>
</evidence>
<dbReference type="InterPro" id="IPR005078">
    <property type="entry name" value="Peptidase_C54"/>
</dbReference>
<evidence type="ECO:0000256" key="10">
    <source>
        <dbReference type="ARBA" id="ARBA00023006"/>
    </source>
</evidence>
<comment type="subcellular location">
    <subcellularLocation>
        <location evidence="2">Cytoplasm</location>
    </subcellularLocation>
    <subcellularLocation>
        <location evidence="1">Preautophagosomal structure</location>
    </subcellularLocation>
</comment>
<feature type="compositionally biased region" description="Polar residues" evidence="13">
    <location>
        <begin position="492"/>
        <end position="503"/>
    </location>
</feature>
<feature type="region of interest" description="Disordered" evidence="13">
    <location>
        <begin position="558"/>
        <end position="591"/>
    </location>
</feature>
<feature type="compositionally biased region" description="Low complexity" evidence="13">
    <location>
        <begin position="1"/>
        <end position="50"/>
    </location>
</feature>
<sequence>MESSSTTNQNNNSSQSSSTSSSSTSSSIASSSDRSSSSSSSSPSTSRQRNINSDLKNKQPVIKQIYLNRILPHQSTPTQSKLSSVIPIQDKSSVSIKPSELLINLSNSTISPATTHHQLPHTSTLTQPINHPHPTNSTSSPCQSQPHSSSPTNLISSPPHSSPHSKLSTTNDISHHHQNFVARLTGGSIPKLRRTSSKLFGQVHHHPFSSTSPTPPSPSVSPKPSNPRKFNLSPRSYLASPVTKRSTESHHSGNSLDYDPISNSDANSFEDDGQEGSLQDALDTGDPRTFSDVHLPQSDDEKGKLPNSNQSPQTLRMKYRSKKVPKPGKQHGATPFPTSPKSINRSQNINPSKTSSKTSIHSPNSTSPFKMVHQQLTNSSADKLSISPPNESLQRPKTLSPDRRQAKESVISIAVGGPAALPSRLSGWFQQAFSSSTTNLPMLVGNSIPAAIAAPIGSPDHIKARNTFKAPVARENDDQSSRSSSDPKRSPTTATQPHTGNIRSLGNFFDKAVNYMFDTDAHSYDVRQTGDLWLMGGQRFVGIWKFDEHRDQHVGAEDNSYQYGHSFGGGGSGSDASHPAPHTKKRSALRRATVGKTKGLFKNPHHQSHASSFEALRKSSDPANLNSGVTFSPSPTPSPEPLSNQTSLNRVTNSASSLPSTVTHSYPPLFYHAFVSVIGLTYRCDFPPIPCSSDRLKSTGISGAGARVGGMLASLSLSIGRAGKRSKHASDRSRSPSPNLAFDSNDAENKHPDSVFPRGLTTDVGWGCMLRTGQSLLANSLLVAHLGRDWRRPLASITDQPDSAPTEPIYARLLSWFIDSSSSFAPFSVHRFALKGKELGKEVGEWFGPSTASGAIKALTNNFIPAGIGVVTDVDGTVYRSDVYAASVFPNPYGGQNRRSEGLSATTWERPVLILVNLRLGLDGVNPSYYEAIKATFTFPQSVGIAGGRPSSSYYFCGFQGDSLFYIDPHHSRSAIPLEDPPTPLRVLAQKTVLGSRLSDLTAKTDGDWEQISSNDTDSLLSGSGGSEARSRPRAHTQSSQLHNLSNFSRKSASRPSECSNDDLEEFYVRAYPDSVLRTFHPEKVRRMTLSALDPSMLVGFLVRDSADWEDLTARIRSFKPPLFHIAERTPSWMRSDPDPTSVRRSNDFRPSDDSDLGVDSWSEPDEWTAASRNDETSFAETNDIAGGFDRDETDDDIRDEREEDRQGQERIDLDTHARSIASSSPVDDNGWDDVEGDWKQRPMALKSSVLAPSITPIRSDTVRSKTSVSSSRPDYRMRGQTSHLTNPAAYYRPTMTLPQQSFAQGAEAMKMCEDCDLSNSKEIIRDTREDGLYDDGSVGRSIINAGTVLASVFPTHQLVSSTTFPHSNRDEPRSRNVSAATVRARNSDEHLADNEEALNHGQRRRLDSKGSARALTT</sequence>
<evidence type="ECO:0000256" key="2">
    <source>
        <dbReference type="ARBA" id="ARBA00004496"/>
    </source>
</evidence>
<name>A0AAV0BLE3_PHAPC</name>
<keyword evidence="6" id="KW-0645">Protease</keyword>
<dbReference type="Pfam" id="PF03416">
    <property type="entry name" value="Peptidase_C54"/>
    <property type="match status" value="1"/>
</dbReference>
<dbReference type="Proteomes" id="UP001153365">
    <property type="component" value="Unassembled WGS sequence"/>
</dbReference>
<protein>
    <recommendedName>
        <fullName evidence="12">Autophagy-related protein 4</fullName>
    </recommendedName>
</protein>
<evidence type="ECO:0000256" key="5">
    <source>
        <dbReference type="ARBA" id="ARBA00022490"/>
    </source>
</evidence>
<feature type="region of interest" description="Disordered" evidence="13">
    <location>
        <begin position="1008"/>
        <end position="1060"/>
    </location>
</feature>
<feature type="compositionally biased region" description="Polar residues" evidence="13">
    <location>
        <begin position="112"/>
        <end position="136"/>
    </location>
</feature>
<feature type="compositionally biased region" description="Basic and acidic residues" evidence="13">
    <location>
        <begin position="285"/>
        <end position="304"/>
    </location>
</feature>
<gene>
    <name evidence="15" type="ORF">PPACK8108_LOCUS22235</name>
</gene>
<feature type="region of interest" description="Disordered" evidence="13">
    <location>
        <begin position="1261"/>
        <end position="1281"/>
    </location>
</feature>
<dbReference type="GO" id="GO:0034727">
    <property type="term" value="P:piecemeal microautophagy of the nucleus"/>
    <property type="evidence" value="ECO:0007669"/>
    <property type="project" value="TreeGrafter"/>
</dbReference>
<dbReference type="InterPro" id="IPR038765">
    <property type="entry name" value="Papain-like_cys_pep_sf"/>
</dbReference>
<feature type="compositionally biased region" description="Polar residues" evidence="13">
    <location>
        <begin position="644"/>
        <end position="659"/>
    </location>
</feature>
<dbReference type="SUPFAM" id="SSF54001">
    <property type="entry name" value="Cysteine proteinases"/>
    <property type="match status" value="1"/>
</dbReference>
<feature type="region of interest" description="Disordered" evidence="13">
    <location>
        <begin position="112"/>
        <end position="171"/>
    </location>
</feature>
<keyword evidence="8" id="KW-0788">Thiol protease</keyword>
<keyword evidence="10" id="KW-0072">Autophagy</keyword>
<keyword evidence="4" id="KW-0813">Transport</keyword>
<feature type="region of interest" description="Disordered" evidence="13">
    <location>
        <begin position="1362"/>
        <end position="1418"/>
    </location>
</feature>
<keyword evidence="16" id="KW-1185">Reference proteome</keyword>
<keyword evidence="5" id="KW-0963">Cytoplasm</keyword>
<proteinExistence type="inferred from homology"/>
<dbReference type="GO" id="GO:0019786">
    <property type="term" value="F:protein-phosphatidylethanolamide deconjugating activity"/>
    <property type="evidence" value="ECO:0007669"/>
    <property type="project" value="InterPro"/>
</dbReference>
<feature type="compositionally biased region" description="Polar residues" evidence="13">
    <location>
        <begin position="339"/>
        <end position="397"/>
    </location>
</feature>
<feature type="region of interest" description="Disordered" evidence="13">
    <location>
        <begin position="624"/>
        <end position="659"/>
    </location>
</feature>
<accession>A0AAV0BLE3</accession>
<feature type="region of interest" description="Disordered" evidence="13">
    <location>
        <begin position="470"/>
        <end position="503"/>
    </location>
</feature>
<dbReference type="GO" id="GO:0016485">
    <property type="term" value="P:protein processing"/>
    <property type="evidence" value="ECO:0007669"/>
    <property type="project" value="TreeGrafter"/>
</dbReference>
<evidence type="ECO:0000256" key="8">
    <source>
        <dbReference type="ARBA" id="ARBA00022807"/>
    </source>
</evidence>
<dbReference type="GO" id="GO:0035973">
    <property type="term" value="P:aggrephagy"/>
    <property type="evidence" value="ECO:0007669"/>
    <property type="project" value="TreeGrafter"/>
</dbReference>
<feature type="compositionally biased region" description="Basic and acidic residues" evidence="13">
    <location>
        <begin position="1199"/>
        <end position="1218"/>
    </location>
</feature>
<evidence type="ECO:0000256" key="13">
    <source>
        <dbReference type="SAM" id="MobiDB-lite"/>
    </source>
</evidence>
<dbReference type="GO" id="GO:0000407">
    <property type="term" value="C:phagophore assembly site"/>
    <property type="evidence" value="ECO:0007669"/>
    <property type="project" value="UniProtKB-SubCell"/>
</dbReference>
<dbReference type="InterPro" id="IPR046792">
    <property type="entry name" value="Peptidase_C54_cat"/>
</dbReference>
<feature type="region of interest" description="Disordered" evidence="13">
    <location>
        <begin position="203"/>
        <end position="406"/>
    </location>
</feature>
<feature type="domain" description="Peptidase C54 catalytic" evidence="14">
    <location>
        <begin position="670"/>
        <end position="1114"/>
    </location>
</feature>
<evidence type="ECO:0000313" key="16">
    <source>
        <dbReference type="Proteomes" id="UP001153365"/>
    </source>
</evidence>
<feature type="compositionally biased region" description="Basic and acidic residues" evidence="13">
    <location>
        <begin position="472"/>
        <end position="489"/>
    </location>
</feature>
<feature type="compositionally biased region" description="Pro residues" evidence="13">
    <location>
        <begin position="213"/>
        <end position="225"/>
    </location>
</feature>
<keyword evidence="9" id="KW-0653">Protein transport</keyword>
<dbReference type="EMBL" id="CALTRL010005873">
    <property type="protein sequence ID" value="CAH7687453.1"/>
    <property type="molecule type" value="Genomic_DNA"/>
</dbReference>
<dbReference type="GO" id="GO:0000423">
    <property type="term" value="P:mitophagy"/>
    <property type="evidence" value="ECO:0007669"/>
    <property type="project" value="TreeGrafter"/>
</dbReference>
<organism evidence="15 16">
    <name type="scientific">Phakopsora pachyrhizi</name>
    <name type="common">Asian soybean rust disease fungus</name>
    <dbReference type="NCBI Taxonomy" id="170000"/>
    <lineage>
        <taxon>Eukaryota</taxon>
        <taxon>Fungi</taxon>
        <taxon>Dikarya</taxon>
        <taxon>Basidiomycota</taxon>
        <taxon>Pucciniomycotina</taxon>
        <taxon>Pucciniomycetes</taxon>
        <taxon>Pucciniales</taxon>
        <taxon>Phakopsoraceae</taxon>
        <taxon>Phakopsora</taxon>
    </lineage>
</organism>
<evidence type="ECO:0000256" key="4">
    <source>
        <dbReference type="ARBA" id="ARBA00022448"/>
    </source>
</evidence>
<feature type="compositionally biased region" description="Low complexity" evidence="13">
    <location>
        <begin position="137"/>
        <end position="165"/>
    </location>
</feature>
<feature type="compositionally biased region" description="Polar residues" evidence="13">
    <location>
        <begin position="1036"/>
        <end position="1059"/>
    </location>
</feature>
<dbReference type="PANTHER" id="PTHR22624">
    <property type="entry name" value="CYSTEINE PROTEASE ATG4"/>
    <property type="match status" value="1"/>
</dbReference>
<evidence type="ECO:0000313" key="15">
    <source>
        <dbReference type="EMBL" id="CAH7687453.1"/>
    </source>
</evidence>
<feature type="region of interest" description="Disordered" evidence="13">
    <location>
        <begin position="1131"/>
        <end position="1232"/>
    </location>
</feature>
<keyword evidence="7" id="KW-0378">Hydrolase</keyword>
<feature type="compositionally biased region" description="Basic residues" evidence="13">
    <location>
        <begin position="317"/>
        <end position="329"/>
    </location>
</feature>
<reference evidence="15" key="1">
    <citation type="submission" date="2022-06" db="EMBL/GenBank/DDBJ databases">
        <authorList>
            <consortium name="SYNGENTA / RWTH Aachen University"/>
        </authorList>
    </citation>
    <scope>NUCLEOTIDE SEQUENCE</scope>
</reference>
<comment type="catalytic activity">
    <reaction evidence="11">
        <text>[protein]-C-terminal L-amino acid-glycyl-phosphatidylethanolamide + H2O = [protein]-C-terminal L-amino acid-glycine + a 1,2-diacyl-sn-glycero-3-phosphoethanolamine</text>
        <dbReference type="Rhea" id="RHEA:67548"/>
        <dbReference type="Rhea" id="RHEA-COMP:17323"/>
        <dbReference type="Rhea" id="RHEA-COMP:17324"/>
        <dbReference type="ChEBI" id="CHEBI:15377"/>
        <dbReference type="ChEBI" id="CHEBI:64612"/>
        <dbReference type="ChEBI" id="CHEBI:172940"/>
        <dbReference type="ChEBI" id="CHEBI:172941"/>
    </reaction>
    <physiologicalReaction direction="left-to-right" evidence="11">
        <dbReference type="Rhea" id="RHEA:67549"/>
    </physiologicalReaction>
</comment>
<feature type="region of interest" description="Disordered" evidence="13">
    <location>
        <begin position="723"/>
        <end position="754"/>
    </location>
</feature>